<sequence length="114" mass="13144">MWSIEQTDTFETWFFSLEEADRENVLASLLLLRERGPMLSRPHADTVNGSQFPNMKELRVQSFGRPIRAFFAFDPTRTGIILCAGDKGGNEKRFYDEMIPVADREYAAHLETLK</sequence>
<reference evidence="2" key="1">
    <citation type="submission" date="2018-06" db="EMBL/GenBank/DDBJ databases">
        <title>Whole genome sequencing of four bacterial strains from South Shetland trench revealing bio-synthetic gene clusters.</title>
        <authorList>
            <person name="Abdel-Mageed W.M."/>
            <person name="Lehri B."/>
            <person name="Jarmusch S."/>
            <person name="Miranda K."/>
            <person name="Goodfellow M."/>
            <person name="Jaspars M."/>
            <person name="Karlyshev A.V."/>
        </authorList>
    </citation>
    <scope>NUCLEOTIDE SEQUENCE [LARGE SCALE GENOMIC DNA]</scope>
    <source>
        <strain evidence="2">SST4</strain>
    </source>
</reference>
<name>A0A365TMK9_9GAMM</name>
<dbReference type="OrthoDB" id="330810at2"/>
<dbReference type="AlphaFoldDB" id="A0A365TMK9"/>
<dbReference type="RefSeq" id="WP_113269986.1">
    <property type="nucleotide sequence ID" value="NZ_QNTU01000007.1"/>
</dbReference>
<evidence type="ECO:0000313" key="1">
    <source>
        <dbReference type="EMBL" id="RBI66919.1"/>
    </source>
</evidence>
<proteinExistence type="predicted"/>
<protein>
    <submittedName>
        <fullName evidence="1">Diaminopimelate decarboxylase</fullName>
    </submittedName>
</protein>
<comment type="caution">
    <text evidence="1">The sequence shown here is derived from an EMBL/GenBank/DDBJ whole genome shotgun (WGS) entry which is preliminary data.</text>
</comment>
<gene>
    <name evidence="1" type="ORF">DQ400_12010</name>
</gene>
<dbReference type="Pfam" id="PF05973">
    <property type="entry name" value="Gp49"/>
    <property type="match status" value="1"/>
</dbReference>
<evidence type="ECO:0000313" key="2">
    <source>
        <dbReference type="Proteomes" id="UP000252204"/>
    </source>
</evidence>
<dbReference type="EMBL" id="QNTU01000007">
    <property type="protein sequence ID" value="RBI66919.1"/>
    <property type="molecule type" value="Genomic_DNA"/>
</dbReference>
<dbReference type="InterPro" id="IPR009241">
    <property type="entry name" value="HigB-like"/>
</dbReference>
<dbReference type="Proteomes" id="UP000252204">
    <property type="component" value="Unassembled WGS sequence"/>
</dbReference>
<accession>A0A365TMK9</accession>
<organism evidence="1 2">
    <name type="scientific">Vreelandella sulfidaeris</name>
    <dbReference type="NCBI Taxonomy" id="115553"/>
    <lineage>
        <taxon>Bacteria</taxon>
        <taxon>Pseudomonadati</taxon>
        <taxon>Pseudomonadota</taxon>
        <taxon>Gammaproteobacteria</taxon>
        <taxon>Oceanospirillales</taxon>
        <taxon>Halomonadaceae</taxon>
        <taxon>Vreelandella</taxon>
    </lineage>
</organism>
<keyword evidence="2" id="KW-1185">Reference proteome</keyword>